<accession>A0A6J7JA51</accession>
<dbReference type="InterPro" id="IPR036277">
    <property type="entry name" value="SMC_hinge_sf"/>
</dbReference>
<dbReference type="GO" id="GO:0005524">
    <property type="term" value="F:ATP binding"/>
    <property type="evidence" value="ECO:0007669"/>
    <property type="project" value="UniProtKB-KW"/>
</dbReference>
<evidence type="ECO:0000256" key="1">
    <source>
        <dbReference type="ARBA" id="ARBA00022490"/>
    </source>
</evidence>
<dbReference type="PANTHER" id="PTHR43977">
    <property type="entry name" value="STRUCTURAL MAINTENANCE OF CHROMOSOMES PROTEIN 3"/>
    <property type="match status" value="1"/>
</dbReference>
<evidence type="ECO:0000259" key="7">
    <source>
        <dbReference type="Pfam" id="PF02463"/>
    </source>
</evidence>
<dbReference type="SUPFAM" id="SSF52540">
    <property type="entry name" value="P-loop containing nucleoside triphosphate hydrolases"/>
    <property type="match status" value="1"/>
</dbReference>
<keyword evidence="3" id="KW-0067">ATP-binding</keyword>
<dbReference type="GO" id="GO:0005694">
    <property type="term" value="C:chromosome"/>
    <property type="evidence" value="ECO:0007669"/>
    <property type="project" value="InterPro"/>
</dbReference>
<evidence type="ECO:0000256" key="5">
    <source>
        <dbReference type="ARBA" id="ARBA00023125"/>
    </source>
</evidence>
<keyword evidence="2" id="KW-0547">Nucleotide-binding</keyword>
<feature type="domain" description="SMC hinge" evidence="8">
    <location>
        <begin position="450"/>
        <end position="548"/>
    </location>
</feature>
<dbReference type="Pfam" id="PF02463">
    <property type="entry name" value="SMC_N"/>
    <property type="match status" value="1"/>
</dbReference>
<feature type="coiled-coil region" evidence="6">
    <location>
        <begin position="241"/>
        <end position="422"/>
    </location>
</feature>
<evidence type="ECO:0000256" key="3">
    <source>
        <dbReference type="ARBA" id="ARBA00022840"/>
    </source>
</evidence>
<keyword evidence="5" id="KW-0238">DNA-binding</keyword>
<keyword evidence="4 6" id="KW-0175">Coiled coil</keyword>
<name>A0A6J7JA51_9ZZZZ</name>
<dbReference type="AlphaFoldDB" id="A0A6J7JA51"/>
<dbReference type="InterPro" id="IPR010935">
    <property type="entry name" value="SMC_hinge"/>
</dbReference>
<organism evidence="9">
    <name type="scientific">freshwater metagenome</name>
    <dbReference type="NCBI Taxonomy" id="449393"/>
    <lineage>
        <taxon>unclassified sequences</taxon>
        <taxon>metagenomes</taxon>
        <taxon>ecological metagenomes</taxon>
    </lineage>
</organism>
<dbReference type="PIRSF" id="PIRSF005719">
    <property type="entry name" value="SMC"/>
    <property type="match status" value="1"/>
</dbReference>
<evidence type="ECO:0000256" key="4">
    <source>
        <dbReference type="ARBA" id="ARBA00023054"/>
    </source>
</evidence>
<sequence length="1079" mass="117360">MHLKSVTLKGFKSFPDRTTLQFAPGVSVVVGPNGSGKSNVTDAVLWAMGEQSPLAVRGQSMQDVIFAGGHGVQARSSAEVELVLDNSDGHVDLPVGEISIMRRLDRNGEGEYRLNGARCRLVDVLEVLSDTGLGKEMHSVVSQGRVESIVTSKPRDRRLLIEEAAGLGKHRKRRRRAQLKLDRTQENLDRALDVEREARSRLKPLKRQAEAAELHERLERQTLEARWELGRDDLRARRAELATAQAEAVAARATLQEAQAELAEIAARRELAERELAERTERRERIGHRAERARAAVDRIELRLERTAETGQSLAERLERRRHRLEVLSQQAAADAPDEVGRERIEALEAEVAQLDADHAAELERELAALTVEVEAAAARTATAAQTVEEHAAVLAGAEQACESARAALRAAERGSEEARRDAARIGAELAAANQFLRSHASAPRGERSLADDLVVEAGFERAVAAALGGRLAAAIVEDLGSGEALLGRLGADGGRALVAGRGPKATDATDAPAPGARRLTDLVSGPEASVAIARGLLDGVWVVEELTQLPSGFTGTAVTTAGRAFFGASGELLQAPQGGSERVLAERNRRDGLITQSEVAVQAEHAAIAAAEEAGGVLAAAEAAREQADGIVRDARREQSAAAEAERRARWLLEQRREAPEQGAGAVRRAQIEGELAAERRVAERARIEREERATTIERLQVAVARDTDLVPACARLAQALTSALEAVRSRALVIEAELDEDRRAGAGVAAELRACAAAEAQVQQRLRERGEQVTRTEVRAQQTRDQEADIAASLTELAQRLGLVAEPADEALDPQEAESLRTRLERLLRRREQLGPVNPLAKAEYDEALAHVEELERQRTDLETAMRELRTLIRDTDRQIHETFQETFEAAAKNFEELSAHCFPGGRGRLRLVREEQPARTVIGGGSSEEFEAGVDAEDGAEAEEQRELGEPEEDLGVEIEITPAGKSMKRLTLLSGGEKSMTAIAFLFSVFLAKPCPFYILDEVEAALDDLNIGRFLELLRAYRERAQFIVVTHQKRTMEAADMLYGVSMSGDGVSKVVSRRLPRAPDPTPDPVPV</sequence>
<dbReference type="SUPFAM" id="SSF75553">
    <property type="entry name" value="Smc hinge domain"/>
    <property type="match status" value="1"/>
</dbReference>
<evidence type="ECO:0000256" key="6">
    <source>
        <dbReference type="SAM" id="Coils"/>
    </source>
</evidence>
<dbReference type="HAMAP" id="MF_01894">
    <property type="entry name" value="Smc_prok"/>
    <property type="match status" value="1"/>
</dbReference>
<dbReference type="InterPro" id="IPR011890">
    <property type="entry name" value="SMC_prok"/>
</dbReference>
<feature type="domain" description="RecF/RecN/SMC N-terminal" evidence="7">
    <location>
        <begin position="3"/>
        <end position="1059"/>
    </location>
</feature>
<dbReference type="GO" id="GO:0007062">
    <property type="term" value="P:sister chromatid cohesion"/>
    <property type="evidence" value="ECO:0007669"/>
    <property type="project" value="InterPro"/>
</dbReference>
<dbReference type="InterPro" id="IPR024704">
    <property type="entry name" value="SMC"/>
</dbReference>
<dbReference type="GO" id="GO:0016887">
    <property type="term" value="F:ATP hydrolysis activity"/>
    <property type="evidence" value="ECO:0007669"/>
    <property type="project" value="InterPro"/>
</dbReference>
<keyword evidence="1" id="KW-0963">Cytoplasm</keyword>
<protein>
    <submittedName>
        <fullName evidence="9">Unannotated protein</fullName>
    </submittedName>
</protein>
<feature type="coiled-coil region" evidence="6">
    <location>
        <begin position="840"/>
        <end position="881"/>
    </location>
</feature>
<evidence type="ECO:0000256" key="2">
    <source>
        <dbReference type="ARBA" id="ARBA00022741"/>
    </source>
</evidence>
<feature type="coiled-coil region" evidence="6">
    <location>
        <begin position="167"/>
        <end position="201"/>
    </location>
</feature>
<dbReference type="Gene3D" id="3.40.50.300">
    <property type="entry name" value="P-loop containing nucleotide triphosphate hydrolases"/>
    <property type="match status" value="2"/>
</dbReference>
<dbReference type="GO" id="GO:0003677">
    <property type="term" value="F:DNA binding"/>
    <property type="evidence" value="ECO:0007669"/>
    <property type="project" value="UniProtKB-KW"/>
</dbReference>
<evidence type="ECO:0000313" key="9">
    <source>
        <dbReference type="EMBL" id="CAB4939252.1"/>
    </source>
</evidence>
<dbReference type="InterPro" id="IPR027417">
    <property type="entry name" value="P-loop_NTPase"/>
</dbReference>
<dbReference type="InterPro" id="IPR003395">
    <property type="entry name" value="RecF/RecN/SMC_N"/>
</dbReference>
<gene>
    <name evidence="9" type="ORF">UFOPK3674_01704</name>
</gene>
<dbReference type="Pfam" id="PF06470">
    <property type="entry name" value="SMC_hinge"/>
    <property type="match status" value="1"/>
</dbReference>
<dbReference type="GO" id="GO:0030261">
    <property type="term" value="P:chromosome condensation"/>
    <property type="evidence" value="ECO:0007669"/>
    <property type="project" value="InterPro"/>
</dbReference>
<reference evidence="9" key="1">
    <citation type="submission" date="2020-05" db="EMBL/GenBank/DDBJ databases">
        <authorList>
            <person name="Chiriac C."/>
            <person name="Salcher M."/>
            <person name="Ghai R."/>
            <person name="Kavagutti S V."/>
        </authorList>
    </citation>
    <scope>NUCLEOTIDE SEQUENCE</scope>
</reference>
<dbReference type="EMBL" id="CAFBMX010000009">
    <property type="protein sequence ID" value="CAB4939252.1"/>
    <property type="molecule type" value="Genomic_DNA"/>
</dbReference>
<evidence type="ECO:0000259" key="8">
    <source>
        <dbReference type="Pfam" id="PF06470"/>
    </source>
</evidence>
<proteinExistence type="inferred from homology"/>